<reference evidence="1 2" key="1">
    <citation type="submission" date="2019-08" db="EMBL/GenBank/DDBJ databases">
        <title>Complete genome sequence of Terriglobus albidus strain ORNL.</title>
        <authorList>
            <person name="Podar M."/>
        </authorList>
    </citation>
    <scope>NUCLEOTIDE SEQUENCE [LARGE SCALE GENOMIC DNA]</scope>
    <source>
        <strain evidence="1 2">ORNL</strain>
    </source>
</reference>
<dbReference type="CDD" id="cd16377">
    <property type="entry name" value="23S_rRNA_IVP_like"/>
    <property type="match status" value="1"/>
</dbReference>
<dbReference type="NCBIfam" id="TIGR02436">
    <property type="entry name" value="four helix bundle protein"/>
    <property type="match status" value="1"/>
</dbReference>
<dbReference type="SUPFAM" id="SSF158446">
    <property type="entry name" value="IVS-encoded protein-like"/>
    <property type="match status" value="1"/>
</dbReference>
<organism evidence="1 2">
    <name type="scientific">Terriglobus albidus</name>
    <dbReference type="NCBI Taxonomy" id="1592106"/>
    <lineage>
        <taxon>Bacteria</taxon>
        <taxon>Pseudomonadati</taxon>
        <taxon>Acidobacteriota</taxon>
        <taxon>Terriglobia</taxon>
        <taxon>Terriglobales</taxon>
        <taxon>Acidobacteriaceae</taxon>
        <taxon>Terriglobus</taxon>
    </lineage>
</organism>
<evidence type="ECO:0000313" key="2">
    <source>
        <dbReference type="Proteomes" id="UP000321820"/>
    </source>
</evidence>
<dbReference type="Pfam" id="PF05635">
    <property type="entry name" value="23S_rRNA_IVP"/>
    <property type="match status" value="1"/>
</dbReference>
<dbReference type="RefSeq" id="WP_147649451.1">
    <property type="nucleotide sequence ID" value="NZ_CP042806.1"/>
</dbReference>
<dbReference type="OrthoDB" id="160990at2"/>
<dbReference type="Gene3D" id="1.20.1440.60">
    <property type="entry name" value="23S rRNA-intervening sequence"/>
    <property type="match status" value="1"/>
</dbReference>
<dbReference type="KEGG" id="talb:FTW19_20705"/>
<sequence length="121" mass="13731">MPKSYRELPVWQRAVELAELTYRVTRTYPKEELYGLTAQMRRASVSTASNIAEGSARGRTDFHRYVVMARGSNNELQTQLTIARLLEFGDQQLSSQLEELIEEVGRQLTGFAGYLRNSNSG</sequence>
<dbReference type="EMBL" id="CP042806">
    <property type="protein sequence ID" value="QEE30182.1"/>
    <property type="molecule type" value="Genomic_DNA"/>
</dbReference>
<proteinExistence type="predicted"/>
<evidence type="ECO:0000313" key="1">
    <source>
        <dbReference type="EMBL" id="QEE30182.1"/>
    </source>
</evidence>
<dbReference type="Proteomes" id="UP000321820">
    <property type="component" value="Chromosome"/>
</dbReference>
<gene>
    <name evidence="1" type="ORF">FTW19_20705</name>
</gene>
<dbReference type="InterPro" id="IPR036583">
    <property type="entry name" value="23S_rRNA_IVS_sf"/>
</dbReference>
<keyword evidence="2" id="KW-1185">Reference proteome</keyword>
<dbReference type="PANTHER" id="PTHR38471">
    <property type="entry name" value="FOUR HELIX BUNDLE PROTEIN"/>
    <property type="match status" value="1"/>
</dbReference>
<dbReference type="PANTHER" id="PTHR38471:SF2">
    <property type="entry name" value="FOUR HELIX BUNDLE PROTEIN"/>
    <property type="match status" value="1"/>
</dbReference>
<dbReference type="AlphaFoldDB" id="A0A5B9EDT6"/>
<dbReference type="InterPro" id="IPR012657">
    <property type="entry name" value="23S_rRNA-intervening_sequence"/>
</dbReference>
<name>A0A5B9EDT6_9BACT</name>
<accession>A0A5B9EDT6</accession>
<protein>
    <submittedName>
        <fullName evidence="1">Four helix bundle protein</fullName>
    </submittedName>
</protein>